<name>A0A0D2KP31_9EURO</name>
<evidence type="ECO:0000313" key="3">
    <source>
        <dbReference type="Proteomes" id="UP000053411"/>
    </source>
</evidence>
<feature type="compositionally biased region" description="Basic and acidic residues" evidence="1">
    <location>
        <begin position="291"/>
        <end position="303"/>
    </location>
</feature>
<feature type="compositionally biased region" description="Basic residues" evidence="1">
    <location>
        <begin position="235"/>
        <end position="246"/>
    </location>
</feature>
<evidence type="ECO:0000256" key="1">
    <source>
        <dbReference type="SAM" id="MobiDB-lite"/>
    </source>
</evidence>
<sequence>MFEVPDAKRVKRSDLFRDDGSGSPGSRGSSRSPSPARSLDNDEESILRSSYGFEYDFVAPNPPSRKPTLLAPGKSQPDVNPQDEEEDQEFQFRLFTSNSRSIDRPSQPDAPTADARIRLSRTPEPAALADSLSLEKAHFLRPNRPDSYYFTSALPGETIEALRSQYADVALSTADVLARAKSTKWPGSALPWRLIHVELLGKGRRRGARRLEDVAQSAASSAVSTIDTSTQRSKPSPKRPSKKRRILLRRRLALRQELAAQATATEETEREKRTRRNREKKVKRKEREKRKKLEEAPEGEEGKPAGGGVGDEEEQKVIPTEERNLATEGDVRAAHSGQEGGMRSDHKDSAAKAPDLATTAKDAAAAAAAAAVLPTNMSTSSAPTRRAPTSRAPTTAATVNPRVSRSLHPTRPRA</sequence>
<dbReference type="Proteomes" id="UP000053411">
    <property type="component" value="Unassembled WGS sequence"/>
</dbReference>
<feature type="compositionally biased region" description="Basic residues" evidence="1">
    <location>
        <begin position="273"/>
        <end position="290"/>
    </location>
</feature>
<reference evidence="2 3" key="1">
    <citation type="submission" date="2015-01" db="EMBL/GenBank/DDBJ databases">
        <title>The Genome Sequence of Fonsecaea multimorphosa CBS 102226.</title>
        <authorList>
            <consortium name="The Broad Institute Genomics Platform"/>
            <person name="Cuomo C."/>
            <person name="de Hoog S."/>
            <person name="Gorbushina A."/>
            <person name="Stielow B."/>
            <person name="Teixiera M."/>
            <person name="Abouelleil A."/>
            <person name="Chapman S.B."/>
            <person name="Priest M."/>
            <person name="Young S.K."/>
            <person name="Wortman J."/>
            <person name="Nusbaum C."/>
            <person name="Birren B."/>
        </authorList>
    </citation>
    <scope>NUCLEOTIDE SEQUENCE [LARGE SCALE GENOMIC DNA]</scope>
    <source>
        <strain evidence="2 3">CBS 102226</strain>
    </source>
</reference>
<dbReference type="RefSeq" id="XP_016632536.1">
    <property type="nucleotide sequence ID" value="XM_016776217.1"/>
</dbReference>
<gene>
    <name evidence="2" type="ORF">Z520_05714</name>
</gene>
<organism evidence="2 3">
    <name type="scientific">Fonsecaea multimorphosa CBS 102226</name>
    <dbReference type="NCBI Taxonomy" id="1442371"/>
    <lineage>
        <taxon>Eukaryota</taxon>
        <taxon>Fungi</taxon>
        <taxon>Dikarya</taxon>
        <taxon>Ascomycota</taxon>
        <taxon>Pezizomycotina</taxon>
        <taxon>Eurotiomycetes</taxon>
        <taxon>Chaetothyriomycetidae</taxon>
        <taxon>Chaetothyriales</taxon>
        <taxon>Herpotrichiellaceae</taxon>
        <taxon>Fonsecaea</taxon>
    </lineage>
</organism>
<feature type="region of interest" description="Disordered" evidence="1">
    <location>
        <begin position="211"/>
        <end position="246"/>
    </location>
</feature>
<dbReference type="GeneID" id="27711460"/>
<feature type="compositionally biased region" description="Basic and acidic residues" evidence="1">
    <location>
        <begin position="1"/>
        <end position="20"/>
    </location>
</feature>
<dbReference type="EMBL" id="KN848071">
    <property type="protein sequence ID" value="KIX98413.1"/>
    <property type="molecule type" value="Genomic_DNA"/>
</dbReference>
<dbReference type="InterPro" id="IPR018555">
    <property type="entry name" value="C630.06c-like"/>
</dbReference>
<accession>A0A0D2KP31</accession>
<feature type="region of interest" description="Disordered" evidence="1">
    <location>
        <begin position="258"/>
        <end position="414"/>
    </location>
</feature>
<dbReference type="AlphaFoldDB" id="A0A0D2KP31"/>
<feature type="compositionally biased region" description="Basic and acidic residues" evidence="1">
    <location>
        <begin position="315"/>
        <end position="333"/>
    </location>
</feature>
<protein>
    <submittedName>
        <fullName evidence="2">Uncharacterized protein</fullName>
    </submittedName>
</protein>
<feature type="compositionally biased region" description="Low complexity" evidence="1">
    <location>
        <begin position="24"/>
        <end position="38"/>
    </location>
</feature>
<feature type="compositionally biased region" description="Low complexity" evidence="1">
    <location>
        <begin position="214"/>
        <end position="224"/>
    </location>
</feature>
<dbReference type="VEuPathDB" id="FungiDB:Z520_05714"/>
<proteinExistence type="predicted"/>
<feature type="compositionally biased region" description="Low complexity" evidence="1">
    <location>
        <begin position="351"/>
        <end position="398"/>
    </location>
</feature>
<dbReference type="STRING" id="1442371.A0A0D2KP31"/>
<dbReference type="OrthoDB" id="5425061at2759"/>
<feature type="region of interest" description="Disordered" evidence="1">
    <location>
        <begin position="1"/>
        <end position="115"/>
    </location>
</feature>
<evidence type="ECO:0000313" key="2">
    <source>
        <dbReference type="EMBL" id="KIX98413.1"/>
    </source>
</evidence>
<keyword evidence="3" id="KW-1185">Reference proteome</keyword>
<dbReference type="Pfam" id="PF09428">
    <property type="entry name" value="DUF2011"/>
    <property type="match status" value="1"/>
</dbReference>